<organism evidence="1">
    <name type="scientific">Arion vulgaris</name>
    <dbReference type="NCBI Taxonomy" id="1028688"/>
    <lineage>
        <taxon>Eukaryota</taxon>
        <taxon>Metazoa</taxon>
        <taxon>Spiralia</taxon>
        <taxon>Lophotrochozoa</taxon>
        <taxon>Mollusca</taxon>
        <taxon>Gastropoda</taxon>
        <taxon>Heterobranchia</taxon>
        <taxon>Euthyneura</taxon>
        <taxon>Panpulmonata</taxon>
        <taxon>Eupulmonata</taxon>
        <taxon>Stylommatophora</taxon>
        <taxon>Helicina</taxon>
        <taxon>Arionoidea</taxon>
        <taxon>Arionidae</taxon>
        <taxon>Arion</taxon>
    </lineage>
</organism>
<dbReference type="AlphaFoldDB" id="A0A0B7BPA8"/>
<reference evidence="1" key="1">
    <citation type="submission" date="2014-12" db="EMBL/GenBank/DDBJ databases">
        <title>Insight into the proteome of Arion vulgaris.</title>
        <authorList>
            <person name="Aradska J."/>
            <person name="Bulat T."/>
            <person name="Smidak R."/>
            <person name="Sarate P."/>
            <person name="Gangsoo J."/>
            <person name="Sialana F."/>
            <person name="Bilban M."/>
            <person name="Lubec G."/>
        </authorList>
    </citation>
    <scope>NUCLEOTIDE SEQUENCE</scope>
    <source>
        <tissue evidence="1">Skin</tissue>
    </source>
</reference>
<dbReference type="EMBL" id="HACG01047933">
    <property type="protein sequence ID" value="CEK94798.1"/>
    <property type="molecule type" value="Transcribed_RNA"/>
</dbReference>
<name>A0A0B7BPA8_9EUPU</name>
<evidence type="ECO:0000313" key="1">
    <source>
        <dbReference type="EMBL" id="CEK94798.1"/>
    </source>
</evidence>
<gene>
    <name evidence="1" type="primary">ORF203936</name>
</gene>
<protein>
    <submittedName>
        <fullName evidence="1">Uncharacterized protein</fullName>
    </submittedName>
</protein>
<accession>A0A0B7BPA8</accession>
<proteinExistence type="predicted"/>
<sequence length="55" mass="5803">MGVAGTVNHASYNKSTGGVDKFDQLAHVTLWEGSLLSGGDIYLIFSYRLPSSIAG</sequence>